<keyword evidence="5" id="KW-1185">Reference proteome</keyword>
<keyword evidence="1" id="KW-0862">Zinc</keyword>
<dbReference type="PANTHER" id="PTHR12603">
    <property type="entry name" value="CCR4-NOT TRANSCRIPTION COMPLEX RELATED"/>
    <property type="match status" value="1"/>
</dbReference>
<dbReference type="CDD" id="cd16618">
    <property type="entry name" value="mRING-HC-C4C4_CNOT4"/>
    <property type="match status" value="1"/>
</dbReference>
<dbReference type="OrthoDB" id="1923159at2759"/>
<dbReference type="EMBL" id="VOIH02000006">
    <property type="protein sequence ID" value="KAF3444715.1"/>
    <property type="molecule type" value="Genomic_DNA"/>
</dbReference>
<feature type="compositionally biased region" description="Basic and acidic residues" evidence="2">
    <location>
        <begin position="33"/>
        <end position="57"/>
    </location>
</feature>
<dbReference type="FunFam" id="3.30.40.10:FF:000383">
    <property type="entry name" value="RING/U-box superfamily protein"/>
    <property type="match status" value="1"/>
</dbReference>
<reference evidence="4" key="1">
    <citation type="submission" date="2020-03" db="EMBL/GenBank/DDBJ databases">
        <title>A high-quality chromosome-level genome assembly of a woody plant with both climbing and erect habits, Rhamnella rubrinervis.</title>
        <authorList>
            <person name="Lu Z."/>
            <person name="Yang Y."/>
            <person name="Zhu X."/>
            <person name="Sun Y."/>
        </authorList>
    </citation>
    <scope>NUCLEOTIDE SEQUENCE</scope>
    <source>
        <strain evidence="4">BYM</strain>
        <tissue evidence="4">Leaf</tissue>
    </source>
</reference>
<comment type="caution">
    <text evidence="4">The sequence shown here is derived from an EMBL/GenBank/DDBJ whole genome shotgun (WGS) entry which is preliminary data.</text>
</comment>
<name>A0A8K0H2X7_9ROSA</name>
<organism evidence="4 5">
    <name type="scientific">Rhamnella rubrinervis</name>
    <dbReference type="NCBI Taxonomy" id="2594499"/>
    <lineage>
        <taxon>Eukaryota</taxon>
        <taxon>Viridiplantae</taxon>
        <taxon>Streptophyta</taxon>
        <taxon>Embryophyta</taxon>
        <taxon>Tracheophyta</taxon>
        <taxon>Spermatophyta</taxon>
        <taxon>Magnoliopsida</taxon>
        <taxon>eudicotyledons</taxon>
        <taxon>Gunneridae</taxon>
        <taxon>Pentapetalae</taxon>
        <taxon>rosids</taxon>
        <taxon>fabids</taxon>
        <taxon>Rosales</taxon>
        <taxon>Rhamnaceae</taxon>
        <taxon>rhamnoid group</taxon>
        <taxon>Rhamneae</taxon>
        <taxon>Rhamnella</taxon>
    </lineage>
</organism>
<feature type="compositionally biased region" description="Polar residues" evidence="2">
    <location>
        <begin position="152"/>
        <end position="162"/>
    </location>
</feature>
<evidence type="ECO:0000256" key="2">
    <source>
        <dbReference type="SAM" id="MobiDB-lite"/>
    </source>
</evidence>
<evidence type="ECO:0000259" key="3">
    <source>
        <dbReference type="PROSITE" id="PS50089"/>
    </source>
</evidence>
<feature type="region of interest" description="Disordered" evidence="2">
    <location>
        <begin position="30"/>
        <end position="136"/>
    </location>
</feature>
<feature type="compositionally biased region" description="Polar residues" evidence="2">
    <location>
        <begin position="61"/>
        <end position="70"/>
    </location>
</feature>
<dbReference type="SUPFAM" id="SSF57850">
    <property type="entry name" value="RING/U-box"/>
    <property type="match status" value="1"/>
</dbReference>
<accession>A0A8K0H2X7</accession>
<feature type="region of interest" description="Disordered" evidence="2">
    <location>
        <begin position="151"/>
        <end position="184"/>
    </location>
</feature>
<dbReference type="InterPro" id="IPR039515">
    <property type="entry name" value="NOT4_mRING-HC-C4C4"/>
</dbReference>
<evidence type="ECO:0000256" key="1">
    <source>
        <dbReference type="PROSITE-ProRule" id="PRU00175"/>
    </source>
</evidence>
<dbReference type="GO" id="GO:0016567">
    <property type="term" value="P:protein ubiquitination"/>
    <property type="evidence" value="ECO:0007669"/>
    <property type="project" value="TreeGrafter"/>
</dbReference>
<proteinExistence type="predicted"/>
<dbReference type="Pfam" id="PF14570">
    <property type="entry name" value="zf-RING_4"/>
    <property type="match status" value="1"/>
</dbReference>
<dbReference type="AlphaFoldDB" id="A0A8K0H2X7"/>
<feature type="compositionally biased region" description="Low complexity" evidence="2">
    <location>
        <begin position="115"/>
        <end position="130"/>
    </location>
</feature>
<feature type="compositionally biased region" description="Basic and acidic residues" evidence="2">
    <location>
        <begin position="71"/>
        <end position="97"/>
    </location>
</feature>
<dbReference type="Gene3D" id="3.30.40.10">
    <property type="entry name" value="Zinc/RING finger domain, C3HC4 (zinc finger)"/>
    <property type="match status" value="1"/>
</dbReference>
<dbReference type="GO" id="GO:0004842">
    <property type="term" value="F:ubiquitin-protein transferase activity"/>
    <property type="evidence" value="ECO:0007669"/>
    <property type="project" value="InterPro"/>
</dbReference>
<dbReference type="GO" id="GO:0030014">
    <property type="term" value="C:CCR4-NOT complex"/>
    <property type="evidence" value="ECO:0007669"/>
    <property type="project" value="InterPro"/>
</dbReference>
<dbReference type="InterPro" id="IPR039780">
    <property type="entry name" value="Mot2"/>
</dbReference>
<sequence length="325" mass="35803">MGSDSITCAPAPALPKDLVKKKRTNRLAKLKQSKLDVRREQWLSQVKDKGCKMDSNGRGKSPSSPMQITNERNRSLDNMEMRSRGGENKDLRIHDSDLESLMNSPSGSILDLNDSKNSGSSSSSSYSGSVSEEEIDDDCLDDWEAVADALNANDNQPNSPSDSPAKPDVRVESPGPDLANKNQGDDLLKTEIRIPRSNSNCRAWRPDDTFRPQSLPNLSKQHSFPMTTSDWHCGRGAITWAWQSIIPQPSSCPICYEDLDVTDSSFLPCSCGFRLCLFCHKKILEADGRCPGCRKQYDSENGDVSFTGGVTTIRVAQSCCMNGRS</sequence>
<dbReference type="PROSITE" id="PS50089">
    <property type="entry name" value="ZF_RING_2"/>
    <property type="match status" value="1"/>
</dbReference>
<dbReference type="GO" id="GO:0008270">
    <property type="term" value="F:zinc ion binding"/>
    <property type="evidence" value="ECO:0007669"/>
    <property type="project" value="UniProtKB-KW"/>
</dbReference>
<feature type="domain" description="RING-type" evidence="3">
    <location>
        <begin position="252"/>
        <end position="294"/>
    </location>
</feature>
<evidence type="ECO:0000313" key="4">
    <source>
        <dbReference type="EMBL" id="KAF3444715.1"/>
    </source>
</evidence>
<dbReference type="PANTHER" id="PTHR12603:SF0">
    <property type="entry name" value="CCR4-NOT TRANSCRIPTION COMPLEX SUBUNIT 4"/>
    <property type="match status" value="1"/>
</dbReference>
<keyword evidence="1" id="KW-0479">Metal-binding</keyword>
<keyword evidence="1" id="KW-0863">Zinc-finger</keyword>
<evidence type="ECO:0000313" key="5">
    <source>
        <dbReference type="Proteomes" id="UP000796880"/>
    </source>
</evidence>
<dbReference type="Proteomes" id="UP000796880">
    <property type="component" value="Unassembled WGS sequence"/>
</dbReference>
<gene>
    <name evidence="4" type="ORF">FNV43_RR14408</name>
</gene>
<dbReference type="InterPro" id="IPR001841">
    <property type="entry name" value="Znf_RING"/>
</dbReference>
<protein>
    <recommendedName>
        <fullName evidence="3">RING-type domain-containing protein</fullName>
    </recommendedName>
</protein>
<dbReference type="InterPro" id="IPR013083">
    <property type="entry name" value="Znf_RING/FYVE/PHD"/>
</dbReference>